<dbReference type="NCBIfam" id="NF008751">
    <property type="entry name" value="PRK11784.1-3"/>
    <property type="match status" value="1"/>
</dbReference>
<dbReference type="Pfam" id="PF00581">
    <property type="entry name" value="Rhodanese"/>
    <property type="match status" value="1"/>
</dbReference>
<dbReference type="GO" id="GO:0043828">
    <property type="term" value="F:tRNA 2-selenouridine synthase activity"/>
    <property type="evidence" value="ECO:0007669"/>
    <property type="project" value="InterPro"/>
</dbReference>
<dbReference type="SMART" id="SM00450">
    <property type="entry name" value="RHOD"/>
    <property type="match status" value="1"/>
</dbReference>
<dbReference type="NCBIfam" id="NF008750">
    <property type="entry name" value="PRK11784.1-2"/>
    <property type="match status" value="1"/>
</dbReference>
<dbReference type="Pfam" id="PF26341">
    <property type="entry name" value="AAA_SelU"/>
    <property type="match status" value="1"/>
</dbReference>
<dbReference type="GO" id="GO:0002098">
    <property type="term" value="P:tRNA wobble uridine modification"/>
    <property type="evidence" value="ECO:0007669"/>
    <property type="project" value="InterPro"/>
</dbReference>
<dbReference type="Proteomes" id="UP000886390">
    <property type="component" value="Unassembled WGS sequence"/>
</dbReference>
<dbReference type="InterPro" id="IPR036873">
    <property type="entry name" value="Rhodanese-like_dom_sf"/>
</dbReference>
<sequence length="360" mass="41524">MSALSDNFLSIVLNETPLLDVRAPVEFEKGAFKNSVNIPILEDEERHLVGIEYKNKGNEAAVALARELIQESGKEQRTQQWLEYLAENPSAILYCFRGGQRSGIAQEWLKEVNRDITRIKGGYKAFRNYLMQESLQLSKELDTLIIGGRTGSGKTVLLNQFENAVDLEGLAHHRGSSFGAFAKKQNSQIGFENDLAYTLIQKKHAGHKRIIIEHESHNIGQCYIPKEVYENFMQGKLILLQTPMQERVAITHQEYVVNALDEYTQHYGQEGLQKWAEQTLLNLKKIRKRLGSERYEKLGTLFQDALAEYKRSNDLTHFNAFIEILLREYYDPMYDYQIQKTPLEIIFKGNAQEIKEFLKD</sequence>
<evidence type="ECO:0000313" key="3">
    <source>
        <dbReference type="EMBL" id="HFB53707.1"/>
    </source>
</evidence>
<proteinExistence type="predicted"/>
<dbReference type="NCBIfam" id="TIGR03167">
    <property type="entry name" value="tRNA_sel_U_synt"/>
    <property type="match status" value="1"/>
</dbReference>
<dbReference type="InterPro" id="IPR017582">
    <property type="entry name" value="SelU"/>
</dbReference>
<organism evidence="3">
    <name type="scientific">Sulfurimonas autotrophica</name>
    <dbReference type="NCBI Taxonomy" id="202747"/>
    <lineage>
        <taxon>Bacteria</taxon>
        <taxon>Pseudomonadati</taxon>
        <taxon>Campylobacterota</taxon>
        <taxon>Epsilonproteobacteria</taxon>
        <taxon>Campylobacterales</taxon>
        <taxon>Sulfurimonadaceae</taxon>
        <taxon>Sulfurimonas</taxon>
    </lineage>
</organism>
<dbReference type="Gene3D" id="3.40.250.10">
    <property type="entry name" value="Rhodanese-like domain"/>
    <property type="match status" value="1"/>
</dbReference>
<accession>A0A7C3C122</accession>
<keyword evidence="1" id="KW-0711">Selenium</keyword>
<gene>
    <name evidence="3" type="primary">mnmH</name>
    <name evidence="3" type="ORF">ENJ67_03140</name>
</gene>
<dbReference type="EMBL" id="DRNH01000168">
    <property type="protein sequence ID" value="HFB53707.1"/>
    <property type="molecule type" value="Genomic_DNA"/>
</dbReference>
<dbReference type="InterPro" id="IPR058840">
    <property type="entry name" value="AAA_SelU"/>
</dbReference>
<dbReference type="AlphaFoldDB" id="A0A7C3C122"/>
<evidence type="ECO:0000259" key="2">
    <source>
        <dbReference type="PROSITE" id="PS50206"/>
    </source>
</evidence>
<reference evidence="3" key="1">
    <citation type="journal article" date="2020" name="mSystems">
        <title>Genome- and Community-Level Interaction Insights into Carbon Utilization and Element Cycling Functions of Hydrothermarchaeota in Hydrothermal Sediment.</title>
        <authorList>
            <person name="Zhou Z."/>
            <person name="Liu Y."/>
            <person name="Xu W."/>
            <person name="Pan J."/>
            <person name="Luo Z.H."/>
            <person name="Li M."/>
        </authorList>
    </citation>
    <scope>NUCLEOTIDE SEQUENCE [LARGE SCALE GENOMIC DNA]</scope>
    <source>
        <strain evidence="3">HyVt-507</strain>
    </source>
</reference>
<dbReference type="PANTHER" id="PTHR30401:SF0">
    <property type="entry name" value="TRNA 2-SELENOURIDINE SYNTHASE"/>
    <property type="match status" value="1"/>
</dbReference>
<dbReference type="SUPFAM" id="SSF52821">
    <property type="entry name" value="Rhodanese/Cell cycle control phosphatase"/>
    <property type="match status" value="1"/>
</dbReference>
<dbReference type="PANTHER" id="PTHR30401">
    <property type="entry name" value="TRNA 2-SELENOURIDINE SYNTHASE"/>
    <property type="match status" value="1"/>
</dbReference>
<name>A0A7C3C122_9BACT</name>
<protein>
    <submittedName>
        <fullName evidence="3">tRNA 2-selenouridine(34) synthase MnmH</fullName>
    </submittedName>
</protein>
<dbReference type="PROSITE" id="PS50206">
    <property type="entry name" value="RHODANESE_3"/>
    <property type="match status" value="1"/>
</dbReference>
<feature type="domain" description="Rhodanese" evidence="2">
    <location>
        <begin position="12"/>
        <end position="134"/>
    </location>
</feature>
<comment type="caution">
    <text evidence="3">The sequence shown here is derived from an EMBL/GenBank/DDBJ whole genome shotgun (WGS) entry which is preliminary data.</text>
</comment>
<dbReference type="InterPro" id="IPR001763">
    <property type="entry name" value="Rhodanese-like_dom"/>
</dbReference>
<evidence type="ECO:0000256" key="1">
    <source>
        <dbReference type="ARBA" id="ARBA00023266"/>
    </source>
</evidence>